<dbReference type="EMBL" id="JAEPCM010000555">
    <property type="protein sequence ID" value="MCG7947740.1"/>
    <property type="molecule type" value="Genomic_DNA"/>
</dbReference>
<protein>
    <submittedName>
        <fullName evidence="1">Uncharacterized protein</fullName>
    </submittedName>
</protein>
<reference evidence="1" key="1">
    <citation type="journal article" date="2021" name="Proc. Natl. Acad. Sci. U.S.A.">
        <title>Global biogeography of chemosynthetic symbionts reveals both localized and globally distributed symbiont groups. .</title>
        <authorList>
            <person name="Osvatic J.T."/>
            <person name="Wilkins L.G.E."/>
            <person name="Leibrecht L."/>
            <person name="Leray M."/>
            <person name="Zauner S."/>
            <person name="Polzin J."/>
            <person name="Camacho Y."/>
            <person name="Gros O."/>
            <person name="van Gils J.A."/>
            <person name="Eisen J.A."/>
            <person name="Petersen J.M."/>
            <person name="Yuen B."/>
        </authorList>
    </citation>
    <scope>NUCLEOTIDE SEQUENCE</scope>
    <source>
        <strain evidence="1">MAGclacostrist064TRANS</strain>
    </source>
</reference>
<evidence type="ECO:0000313" key="2">
    <source>
        <dbReference type="Proteomes" id="UP000886667"/>
    </source>
</evidence>
<name>A0A9E4KDV2_9GAMM</name>
<organism evidence="1 2">
    <name type="scientific">Candidatus Thiodiazotropha taylori</name>
    <dbReference type="NCBI Taxonomy" id="2792791"/>
    <lineage>
        <taxon>Bacteria</taxon>
        <taxon>Pseudomonadati</taxon>
        <taxon>Pseudomonadota</taxon>
        <taxon>Gammaproteobacteria</taxon>
        <taxon>Chromatiales</taxon>
        <taxon>Sedimenticolaceae</taxon>
        <taxon>Candidatus Thiodiazotropha</taxon>
    </lineage>
</organism>
<dbReference type="AlphaFoldDB" id="A0A9E4KDV2"/>
<proteinExistence type="predicted"/>
<comment type="caution">
    <text evidence="1">The sequence shown here is derived from an EMBL/GenBank/DDBJ whole genome shotgun (WGS) entry which is preliminary data.</text>
</comment>
<sequence length="46" mass="5180">MKPASVGPLGELFRDEMGKLGMKLELPNEMIYRDHFANPGVWFGIS</sequence>
<dbReference type="Proteomes" id="UP000886667">
    <property type="component" value="Unassembled WGS sequence"/>
</dbReference>
<evidence type="ECO:0000313" key="1">
    <source>
        <dbReference type="EMBL" id="MCG7947740.1"/>
    </source>
</evidence>
<gene>
    <name evidence="1" type="ORF">JAZ07_15460</name>
</gene>
<accession>A0A9E4KDV2</accession>